<feature type="domain" description="General secretion pathway GspH" evidence="12">
    <location>
        <begin position="72"/>
        <end position="173"/>
    </location>
</feature>
<comment type="similarity">
    <text evidence="9">Belongs to the GSP H family.</text>
</comment>
<dbReference type="GO" id="GO:0015628">
    <property type="term" value="P:protein secretion by the type II secretion system"/>
    <property type="evidence" value="ECO:0007669"/>
    <property type="project" value="InterPro"/>
</dbReference>
<evidence type="ECO:0000256" key="6">
    <source>
        <dbReference type="ARBA" id="ARBA00022692"/>
    </source>
</evidence>
<evidence type="ECO:0000256" key="2">
    <source>
        <dbReference type="ARBA" id="ARBA00021549"/>
    </source>
</evidence>
<comment type="subcellular location">
    <subcellularLocation>
        <location evidence="1">Cell inner membrane</location>
        <topology evidence="1">Single-pass membrane protein</topology>
    </subcellularLocation>
</comment>
<sequence length="207" mass="22671">MTASCTYPLCFHCLQIQGGTALNTPTSPSGFSLIELITALTILVIVSSAAISAGTQFVQANRHQTLIAGYFSAFQFARAKAATKRDVVTLCPLDTTNTCHDDWEKPVAVFPDANKDRQPDNNVVWRELEAPPEAFRVRSRTGGKGYFRFGMTGMTHGLSGSIVVCPNREKTGLMTYLALNQGGRLRRTLDRNRDDSITLPWGLKIGC</sequence>
<dbReference type="AlphaFoldDB" id="A0A2A2I1I7"/>
<keyword evidence="4" id="KW-0488">Methylation</keyword>
<evidence type="ECO:0000256" key="4">
    <source>
        <dbReference type="ARBA" id="ARBA00022481"/>
    </source>
</evidence>
<feature type="transmembrane region" description="Helical" evidence="11">
    <location>
        <begin position="31"/>
        <end position="53"/>
    </location>
</feature>
<dbReference type="InterPro" id="IPR022346">
    <property type="entry name" value="T2SS_GspH"/>
</dbReference>
<dbReference type="SUPFAM" id="SSF54523">
    <property type="entry name" value="Pili subunits"/>
    <property type="match status" value="1"/>
</dbReference>
<dbReference type="GO" id="GO:0005886">
    <property type="term" value="C:plasma membrane"/>
    <property type="evidence" value="ECO:0007669"/>
    <property type="project" value="UniProtKB-SubCell"/>
</dbReference>
<evidence type="ECO:0000256" key="8">
    <source>
        <dbReference type="ARBA" id="ARBA00023136"/>
    </source>
</evidence>
<dbReference type="InterPro" id="IPR045584">
    <property type="entry name" value="Pilin-like"/>
</dbReference>
<dbReference type="Gene3D" id="3.55.40.10">
    <property type="entry name" value="minor pseudopilin epsh domain"/>
    <property type="match status" value="1"/>
</dbReference>
<evidence type="ECO:0000259" key="12">
    <source>
        <dbReference type="Pfam" id="PF12019"/>
    </source>
</evidence>
<dbReference type="EMBL" id="NMPM01000075">
    <property type="protein sequence ID" value="PAV25166.1"/>
    <property type="molecule type" value="Genomic_DNA"/>
</dbReference>
<evidence type="ECO:0000256" key="5">
    <source>
        <dbReference type="ARBA" id="ARBA00022519"/>
    </source>
</evidence>
<keyword evidence="5" id="KW-0997">Cell inner membrane</keyword>
<evidence type="ECO:0000256" key="10">
    <source>
        <dbReference type="ARBA" id="ARBA00030775"/>
    </source>
</evidence>
<keyword evidence="8 11" id="KW-0472">Membrane</keyword>
<keyword evidence="3" id="KW-1003">Cell membrane</keyword>
<protein>
    <recommendedName>
        <fullName evidence="2">Type II secretion system protein H</fullName>
    </recommendedName>
    <alternativeName>
        <fullName evidence="10">General secretion pathway protein H</fullName>
    </alternativeName>
</protein>
<dbReference type="GO" id="GO:0015627">
    <property type="term" value="C:type II protein secretion system complex"/>
    <property type="evidence" value="ECO:0007669"/>
    <property type="project" value="InterPro"/>
</dbReference>
<dbReference type="Pfam" id="PF12019">
    <property type="entry name" value="GspH"/>
    <property type="match status" value="1"/>
</dbReference>
<reference evidence="13 14" key="1">
    <citation type="submission" date="2017-07" db="EMBL/GenBank/DDBJ databases">
        <title>Tamlnaduibacter salinus (Mi-7) genome sequencing.</title>
        <authorList>
            <person name="Verma A."/>
            <person name="Krishnamurthi S."/>
        </authorList>
    </citation>
    <scope>NUCLEOTIDE SEQUENCE [LARGE SCALE GENOMIC DNA]</scope>
    <source>
        <strain evidence="13 14">Mi-7</strain>
    </source>
</reference>
<dbReference type="Pfam" id="PF07963">
    <property type="entry name" value="N_methyl"/>
    <property type="match status" value="1"/>
</dbReference>
<dbReference type="Proteomes" id="UP000218332">
    <property type="component" value="Unassembled WGS sequence"/>
</dbReference>
<comment type="caution">
    <text evidence="13">The sequence shown here is derived from an EMBL/GenBank/DDBJ whole genome shotgun (WGS) entry which is preliminary data.</text>
</comment>
<gene>
    <name evidence="13" type="ORF">CF392_12405</name>
</gene>
<dbReference type="NCBIfam" id="TIGR02532">
    <property type="entry name" value="IV_pilin_GFxxxE"/>
    <property type="match status" value="1"/>
</dbReference>
<evidence type="ECO:0000256" key="11">
    <source>
        <dbReference type="SAM" id="Phobius"/>
    </source>
</evidence>
<evidence type="ECO:0000313" key="14">
    <source>
        <dbReference type="Proteomes" id="UP000218332"/>
    </source>
</evidence>
<evidence type="ECO:0000256" key="9">
    <source>
        <dbReference type="ARBA" id="ARBA00025772"/>
    </source>
</evidence>
<evidence type="ECO:0000256" key="1">
    <source>
        <dbReference type="ARBA" id="ARBA00004377"/>
    </source>
</evidence>
<evidence type="ECO:0000256" key="3">
    <source>
        <dbReference type="ARBA" id="ARBA00022475"/>
    </source>
</evidence>
<accession>A0A2A2I1I7</accession>
<keyword evidence="6 11" id="KW-0812">Transmembrane</keyword>
<dbReference type="InterPro" id="IPR012902">
    <property type="entry name" value="N_methyl_site"/>
</dbReference>
<keyword evidence="14" id="KW-1185">Reference proteome</keyword>
<keyword evidence="7 11" id="KW-1133">Transmembrane helix</keyword>
<evidence type="ECO:0000313" key="13">
    <source>
        <dbReference type="EMBL" id="PAV25166.1"/>
    </source>
</evidence>
<organism evidence="13 14">
    <name type="scientific">Tamilnaduibacter salinus</name>
    <dbReference type="NCBI Taxonomy" id="1484056"/>
    <lineage>
        <taxon>Bacteria</taxon>
        <taxon>Pseudomonadati</taxon>
        <taxon>Pseudomonadota</taxon>
        <taxon>Gammaproteobacteria</taxon>
        <taxon>Pseudomonadales</taxon>
        <taxon>Marinobacteraceae</taxon>
        <taxon>Tamilnaduibacter</taxon>
    </lineage>
</organism>
<name>A0A2A2I1I7_9GAMM</name>
<dbReference type="PROSITE" id="PS00409">
    <property type="entry name" value="PROKAR_NTER_METHYL"/>
    <property type="match status" value="1"/>
</dbReference>
<evidence type="ECO:0000256" key="7">
    <source>
        <dbReference type="ARBA" id="ARBA00022989"/>
    </source>
</evidence>
<proteinExistence type="inferred from homology"/>